<sequence length="272" mass="31549">MATDFKIYILLKSDTLATQNVDQKLHNTKICHKFQGERYLFMVCSGILDTIPDLFSVDDLFIRNNKEDFIDAAIDASTSSYIWGVYAEYERLAAWNGLYGVLKEHNQSRNEVRKKFLKLLRGQLVCIQKMVNELYCQEEIKGLIWGLYHLGDEFRDILSSIELQSDQNPKILRSLMFHHTMINSKRDGINQLLWKATCTEDLNYFHVVYDSLNYLQLTTKAQIRLLDTGIQHINEELSETSTLVGCDYYPPLVDQVTDNMNDFPKGDPLDVE</sequence>
<evidence type="ECO:0000313" key="2">
    <source>
        <dbReference type="Proteomes" id="UP000009169"/>
    </source>
</evidence>
<gene>
    <name evidence="1" type="ORF">TEQG_05661</name>
</gene>
<dbReference type="EMBL" id="DS995750">
    <property type="protein sequence ID" value="EGE06664.1"/>
    <property type="molecule type" value="Genomic_DNA"/>
</dbReference>
<proteinExistence type="predicted"/>
<dbReference type="eggNOG" id="ENOG502RQAE">
    <property type="taxonomic scope" value="Eukaryota"/>
</dbReference>
<protein>
    <submittedName>
        <fullName evidence="1">Uncharacterized protein</fullName>
    </submittedName>
</protein>
<dbReference type="HOGENOM" id="CLU_960392_0_0_1"/>
<dbReference type="VEuPathDB" id="FungiDB:TEQG_05661"/>
<evidence type="ECO:0000313" key="1">
    <source>
        <dbReference type="EMBL" id="EGE06664.1"/>
    </source>
</evidence>
<organism evidence="1 2">
    <name type="scientific">Trichophyton equinum (strain ATCC MYA-4606 / CBS 127.97)</name>
    <name type="common">Horse ringworm fungus</name>
    <dbReference type="NCBI Taxonomy" id="559882"/>
    <lineage>
        <taxon>Eukaryota</taxon>
        <taxon>Fungi</taxon>
        <taxon>Dikarya</taxon>
        <taxon>Ascomycota</taxon>
        <taxon>Pezizomycotina</taxon>
        <taxon>Eurotiomycetes</taxon>
        <taxon>Eurotiomycetidae</taxon>
        <taxon>Onygenales</taxon>
        <taxon>Arthrodermataceae</taxon>
        <taxon>Trichophyton</taxon>
    </lineage>
</organism>
<name>F2PXP6_TRIEC</name>
<dbReference type="AlphaFoldDB" id="F2PXP6"/>
<keyword evidence="2" id="KW-1185">Reference proteome</keyword>
<accession>F2PXP6</accession>
<dbReference type="Proteomes" id="UP000009169">
    <property type="component" value="Unassembled WGS sequence"/>
</dbReference>
<reference evidence="2" key="1">
    <citation type="journal article" date="2012" name="MBio">
        <title>Comparative genome analysis of Trichophyton rubrum and related dermatophytes reveals candidate genes involved in infection.</title>
        <authorList>
            <person name="Martinez D.A."/>
            <person name="Oliver B.G."/>
            <person name="Graeser Y."/>
            <person name="Goldberg J.M."/>
            <person name="Li W."/>
            <person name="Martinez-Rossi N.M."/>
            <person name="Monod M."/>
            <person name="Shelest E."/>
            <person name="Barton R.C."/>
            <person name="Birch E."/>
            <person name="Brakhage A.A."/>
            <person name="Chen Z."/>
            <person name="Gurr S.J."/>
            <person name="Heiman D."/>
            <person name="Heitman J."/>
            <person name="Kosti I."/>
            <person name="Rossi A."/>
            <person name="Saif S."/>
            <person name="Samalova M."/>
            <person name="Saunders C.W."/>
            <person name="Shea T."/>
            <person name="Summerbell R.C."/>
            <person name="Xu J."/>
            <person name="Young S."/>
            <person name="Zeng Q."/>
            <person name="Birren B.W."/>
            <person name="Cuomo C.A."/>
            <person name="White T.C."/>
        </authorList>
    </citation>
    <scope>NUCLEOTIDE SEQUENCE [LARGE SCALE GENOMIC DNA]</scope>
    <source>
        <strain evidence="2">ATCC MYA-4606 / CBS 127.97</strain>
    </source>
</reference>